<feature type="signal peptide" evidence="1">
    <location>
        <begin position="1"/>
        <end position="28"/>
    </location>
</feature>
<dbReference type="Proteomes" id="UP000240429">
    <property type="component" value="Unassembled WGS sequence"/>
</dbReference>
<keyword evidence="3" id="KW-1185">Reference proteome</keyword>
<keyword evidence="1" id="KW-0732">Signal</keyword>
<evidence type="ECO:0000313" key="3">
    <source>
        <dbReference type="Proteomes" id="UP000240429"/>
    </source>
</evidence>
<sequence>MLKKIMQTAFALALAAGAVTGAAATAQAGEQAAQQASHRASAGIQSLQWQGPFGTYSSCLTVQNEFRRYYDITVACKYFASSGYYFQYDNGR</sequence>
<proteinExistence type="predicted"/>
<evidence type="ECO:0000313" key="2">
    <source>
        <dbReference type="EMBL" id="PSM37225.1"/>
    </source>
</evidence>
<dbReference type="AlphaFoldDB" id="A0A2P8PT99"/>
<evidence type="ECO:0000256" key="1">
    <source>
        <dbReference type="SAM" id="SignalP"/>
    </source>
</evidence>
<feature type="chain" id="PRO_5039071253" evidence="1">
    <location>
        <begin position="29"/>
        <end position="92"/>
    </location>
</feature>
<accession>A0A2P8PT99</accession>
<comment type="caution">
    <text evidence="2">The sequence shown here is derived from an EMBL/GenBank/DDBJ whole genome shotgun (WGS) entry which is preliminary data.</text>
</comment>
<dbReference type="OrthoDB" id="5197649at2"/>
<dbReference type="RefSeq" id="WP_107022455.1">
    <property type="nucleotide sequence ID" value="NZ_KZ679069.1"/>
</dbReference>
<protein>
    <submittedName>
        <fullName evidence="2">Uncharacterized protein</fullName>
    </submittedName>
</protein>
<name>A0A2P8PT99_9ACTN</name>
<organism evidence="2 3">
    <name type="scientific">Streptomyces dioscori</name>
    <dbReference type="NCBI Taxonomy" id="2109333"/>
    <lineage>
        <taxon>Bacteria</taxon>
        <taxon>Bacillati</taxon>
        <taxon>Actinomycetota</taxon>
        <taxon>Actinomycetes</taxon>
        <taxon>Kitasatosporales</taxon>
        <taxon>Streptomycetaceae</taxon>
        <taxon>Streptomyces</taxon>
        <taxon>Streptomyces aurantiacus group</taxon>
    </lineage>
</organism>
<reference evidence="2 3" key="1">
    <citation type="submission" date="2018-03" db="EMBL/GenBank/DDBJ databases">
        <title>Streptomyces dioscori sp. nov., a novel endophytic actinobacterium isolated from bulbil of Dioscorea bulbifera L.</title>
        <authorList>
            <person name="Zhikuan W."/>
        </authorList>
    </citation>
    <scope>NUCLEOTIDE SEQUENCE [LARGE SCALE GENOMIC DNA]</scope>
    <source>
        <strain evidence="2 3">A217</strain>
    </source>
</reference>
<gene>
    <name evidence="2" type="ORF">C6Y14_43405</name>
</gene>
<dbReference type="EMBL" id="PYBJ01000045">
    <property type="protein sequence ID" value="PSM37225.1"/>
    <property type="molecule type" value="Genomic_DNA"/>
</dbReference>